<dbReference type="EMBL" id="QMIF01000057">
    <property type="protein sequence ID" value="TVM29496.1"/>
    <property type="molecule type" value="Genomic_DNA"/>
</dbReference>
<evidence type="ECO:0000313" key="2">
    <source>
        <dbReference type="Proteomes" id="UP000434052"/>
    </source>
</evidence>
<proteinExistence type="predicted"/>
<evidence type="ECO:0000313" key="1">
    <source>
        <dbReference type="EMBL" id="TVM29496.1"/>
    </source>
</evidence>
<dbReference type="Proteomes" id="UP000434052">
    <property type="component" value="Unassembled WGS sequence"/>
</dbReference>
<sequence>MKKPEAKAADAVGIFSPDFSGQVLSIMREVVEYSGTGTRARLTVLQVGGKTCTALKAGPTGG</sequence>
<dbReference type="SUPFAM" id="SSF56601">
    <property type="entry name" value="beta-lactamase/transpeptidase-like"/>
    <property type="match status" value="1"/>
</dbReference>
<protein>
    <submittedName>
        <fullName evidence="1">Uncharacterized protein</fullName>
    </submittedName>
</protein>
<organism evidence="1 2">
    <name type="scientific">Oceanidesulfovibrio marinus</name>
    <dbReference type="NCBI Taxonomy" id="370038"/>
    <lineage>
        <taxon>Bacteria</taxon>
        <taxon>Pseudomonadati</taxon>
        <taxon>Thermodesulfobacteriota</taxon>
        <taxon>Desulfovibrionia</taxon>
        <taxon>Desulfovibrionales</taxon>
        <taxon>Desulfovibrionaceae</taxon>
        <taxon>Oceanidesulfovibrio</taxon>
    </lineage>
</organism>
<accession>A0A6P1ZBI5</accession>
<dbReference type="InterPro" id="IPR012338">
    <property type="entry name" value="Beta-lactam/transpept-like"/>
</dbReference>
<name>A0A6P1ZBI5_9BACT</name>
<dbReference type="Gene3D" id="3.30.450.330">
    <property type="match status" value="1"/>
</dbReference>
<dbReference type="AlphaFoldDB" id="A0A6P1ZBI5"/>
<reference evidence="1 2" key="1">
    <citation type="submission" date="2018-06" db="EMBL/GenBank/DDBJ databases">
        <title>Complete genome of Desulfovibrio marinus P48SEP.</title>
        <authorList>
            <person name="Crispim J.S."/>
            <person name="Vidigal P.M.P."/>
            <person name="Silva L.C.F."/>
            <person name="Araujo L.C."/>
            <person name="Laguardia C.N."/>
            <person name="Dias R.S."/>
            <person name="Sousa M.P."/>
            <person name="Paula S.O."/>
            <person name="Silva C."/>
        </authorList>
    </citation>
    <scope>NUCLEOTIDE SEQUENCE [LARGE SCALE GENOMIC DNA]</scope>
    <source>
        <strain evidence="1 2">P48SEP</strain>
    </source>
</reference>
<gene>
    <name evidence="1" type="ORF">DQK91_21970</name>
</gene>
<dbReference type="Gene3D" id="3.40.710.10">
    <property type="entry name" value="DD-peptidase/beta-lactamase superfamily"/>
    <property type="match status" value="1"/>
</dbReference>
<comment type="caution">
    <text evidence="1">The sequence shown here is derived from an EMBL/GenBank/DDBJ whole genome shotgun (WGS) entry which is preliminary data.</text>
</comment>